<dbReference type="EMBL" id="JAENHO010000021">
    <property type="protein sequence ID" value="MBL7261661.1"/>
    <property type="molecule type" value="Genomic_DNA"/>
</dbReference>
<keyword evidence="4" id="KW-1185">Reference proteome</keyword>
<dbReference type="NCBIfam" id="NF040564">
    <property type="entry name" value="SCO2523_fam"/>
    <property type="match status" value="1"/>
</dbReference>
<keyword evidence="2" id="KW-0067">ATP-binding</keyword>
<comment type="caution">
    <text evidence="3">The sequence shown here is derived from an EMBL/GenBank/DDBJ whole genome shotgun (WGS) entry which is preliminary data.</text>
</comment>
<organism evidence="3 4">
    <name type="scientific">Paractinoplanes lichenicola</name>
    <dbReference type="NCBI Taxonomy" id="2802976"/>
    <lineage>
        <taxon>Bacteria</taxon>
        <taxon>Bacillati</taxon>
        <taxon>Actinomycetota</taxon>
        <taxon>Actinomycetes</taxon>
        <taxon>Micromonosporales</taxon>
        <taxon>Micromonosporaceae</taxon>
        <taxon>Paractinoplanes</taxon>
    </lineage>
</organism>
<reference evidence="3 4" key="1">
    <citation type="submission" date="2021-01" db="EMBL/GenBank/DDBJ databases">
        <title>Actinoplanes sp. nov. LDG1-01 isolated from lichen.</title>
        <authorList>
            <person name="Saeng-In P."/>
            <person name="Phongsopitanun W."/>
            <person name="Kanchanasin P."/>
            <person name="Yuki M."/>
            <person name="Kudo T."/>
            <person name="Ohkuma M."/>
            <person name="Tanasupawat S."/>
        </authorList>
    </citation>
    <scope>NUCLEOTIDE SEQUENCE [LARGE SCALE GENOMIC DNA]</scope>
    <source>
        <strain evidence="3 4">LDG1-01</strain>
    </source>
</reference>
<dbReference type="SUPFAM" id="SSF52540">
    <property type="entry name" value="P-loop containing nucleoside triphosphate hydrolases"/>
    <property type="match status" value="1"/>
</dbReference>
<dbReference type="PANTHER" id="PTHR43384:SF6">
    <property type="entry name" value="SEPTUM SITE-DETERMINING PROTEIN MIND HOMOLOG, CHLOROPLASTIC"/>
    <property type="match status" value="1"/>
</dbReference>
<dbReference type="InterPro" id="IPR050625">
    <property type="entry name" value="ParA/MinD_ATPase"/>
</dbReference>
<dbReference type="Gene3D" id="3.40.50.300">
    <property type="entry name" value="P-loop containing nucleotide triphosphate hydrolases"/>
    <property type="match status" value="1"/>
</dbReference>
<dbReference type="Proteomes" id="UP000598996">
    <property type="component" value="Unassembled WGS sequence"/>
</dbReference>
<evidence type="ECO:0000313" key="3">
    <source>
        <dbReference type="EMBL" id="MBL7261661.1"/>
    </source>
</evidence>
<evidence type="ECO:0000313" key="4">
    <source>
        <dbReference type="Proteomes" id="UP000598996"/>
    </source>
</evidence>
<keyword evidence="1" id="KW-0547">Nucleotide-binding</keyword>
<name>A0ABS1W4K6_9ACTN</name>
<dbReference type="RefSeq" id="WP_203078116.1">
    <property type="nucleotide sequence ID" value="NZ_JAENHO010000021.1"/>
</dbReference>
<protein>
    <submittedName>
        <fullName evidence="3">ParA family protein</fullName>
    </submittedName>
</protein>
<dbReference type="InterPro" id="IPR027417">
    <property type="entry name" value="P-loop_NTPase"/>
</dbReference>
<evidence type="ECO:0000256" key="2">
    <source>
        <dbReference type="ARBA" id="ARBA00022840"/>
    </source>
</evidence>
<gene>
    <name evidence="3" type="ORF">JKJ07_46030</name>
</gene>
<evidence type="ECO:0000256" key="1">
    <source>
        <dbReference type="ARBA" id="ARBA00022741"/>
    </source>
</evidence>
<sequence length="305" mass="33678">MILFATSDKGGTGRSVTSSNLAYRHALQGYDACYLDFDFGSPTSGAIFDLPEALAGVEEGGLHSYLIDGTPEPRRINVWADSQREALRNRPAGAGRLTLVPGDVGRGEFSSQPGVVERCVTLFQRLDEEYDLILVDLSAGRSYATEIVLAATQTKALRDVEARWLVFHRWTRQHIIAASGLVYGRHGIIETGGHLGHDPEALREAIRFVRTAVLDPSAPDQAGLRPEQLAWLDVCNKRLQELAARKGVGRLNMIGEVPLDPVLQWQEQLLSNDDVWLHRTANERTVAAFEELSKKIVDENAWVGL</sequence>
<accession>A0ABS1W4K6</accession>
<dbReference type="PANTHER" id="PTHR43384">
    <property type="entry name" value="SEPTUM SITE-DETERMINING PROTEIN MIND HOMOLOG, CHLOROPLASTIC-RELATED"/>
    <property type="match status" value="1"/>
</dbReference>
<proteinExistence type="predicted"/>